<organism evidence="1">
    <name type="scientific">marine sediment metagenome</name>
    <dbReference type="NCBI Taxonomy" id="412755"/>
    <lineage>
        <taxon>unclassified sequences</taxon>
        <taxon>metagenomes</taxon>
        <taxon>ecological metagenomes</taxon>
    </lineage>
</organism>
<evidence type="ECO:0000313" key="1">
    <source>
        <dbReference type="EMBL" id="KKK57576.1"/>
    </source>
</evidence>
<proteinExistence type="predicted"/>
<gene>
    <name evidence="1" type="ORF">LCGC14_3053080</name>
</gene>
<evidence type="ECO:0008006" key="2">
    <source>
        <dbReference type="Google" id="ProtNLM"/>
    </source>
</evidence>
<protein>
    <recommendedName>
        <fullName evidence="2">Terminase large subunit gp17-like C-terminal domain-containing protein</fullName>
    </recommendedName>
</protein>
<dbReference type="InterPro" id="IPR027417">
    <property type="entry name" value="P-loop_NTPase"/>
</dbReference>
<name>A0A0F8ZBY5_9ZZZZ</name>
<dbReference type="EMBL" id="LAZR01064409">
    <property type="protein sequence ID" value="KKK57576.1"/>
    <property type="molecule type" value="Genomic_DNA"/>
</dbReference>
<comment type="caution">
    <text evidence="1">The sequence shown here is derived from an EMBL/GenBank/DDBJ whole genome shotgun (WGS) entry which is preliminary data.</text>
</comment>
<accession>A0A0F8ZBY5</accession>
<dbReference type="PANTHER" id="PTHR41287">
    <property type="match status" value="1"/>
</dbReference>
<feature type="non-terminal residue" evidence="1">
    <location>
        <position position="349"/>
    </location>
</feature>
<reference evidence="1" key="1">
    <citation type="journal article" date="2015" name="Nature">
        <title>Complex archaea that bridge the gap between prokaryotes and eukaryotes.</title>
        <authorList>
            <person name="Spang A."/>
            <person name="Saw J.H."/>
            <person name="Jorgensen S.L."/>
            <person name="Zaremba-Niedzwiedzka K."/>
            <person name="Martijn J."/>
            <person name="Lind A.E."/>
            <person name="van Eijk R."/>
            <person name="Schleper C."/>
            <person name="Guy L."/>
            <person name="Ettema T.J."/>
        </authorList>
    </citation>
    <scope>NUCLEOTIDE SEQUENCE</scope>
</reference>
<dbReference type="AlphaFoldDB" id="A0A0F8ZBY5"/>
<dbReference type="InterPro" id="IPR005021">
    <property type="entry name" value="Terminase_largesu-like"/>
</dbReference>
<dbReference type="PANTHER" id="PTHR41287:SF1">
    <property type="entry name" value="PROTEIN YMFN"/>
    <property type="match status" value="1"/>
</dbReference>
<dbReference type="Gene3D" id="3.40.50.300">
    <property type="entry name" value="P-loop containing nucleotide triphosphate hydrolases"/>
    <property type="match status" value="1"/>
</dbReference>
<sequence>MSSILDFAKEDYILPETRKSIKLLPHQKKILETCFTKKKNGRFPWQTVVYSCTKKSGKTEVGGLVGLWYAVSQEDFNEIYFLANDLEHAQSRGFKRVSRIIEENPRFDDFLVKRSVVDIRRTKTEIQALSQDYAGQSGANPGLTVWDELWAYFSEASRRLWTEMAPSPTRTNSMRFIVTYAGYEGESHLLWELYRLKDEDKGGRRLWSDEEIDGFKMDDLYKDALRYVFVNDEAGVFIYWDHYPRMPWQLGSVGEEYYKTERKINRPNDYLRLHHNEWASSVSAFIPIEMWDDCVNPDLSPLMPGSPANLFVGVDIGIKRDSTAVVAVYWDSEANKIKLGRHRIWTPSR</sequence>